<gene>
    <name evidence="1" type="ORF">RF55_19017</name>
</gene>
<protein>
    <submittedName>
        <fullName evidence="1">Uncharacterized protein</fullName>
    </submittedName>
</protein>
<dbReference type="Proteomes" id="UP000036403">
    <property type="component" value="Unassembled WGS sequence"/>
</dbReference>
<dbReference type="EMBL" id="LBMM01018304">
    <property type="protein sequence ID" value="KMQ83829.1"/>
    <property type="molecule type" value="Genomic_DNA"/>
</dbReference>
<sequence>MSGERQTDNVLNIKCGYCGEILAVTVQEEIFHHKCLGYYDENKHAVSIDEDFVATITIKKLIRTLVMNVSPQQITVTKL</sequence>
<organism evidence="1 2">
    <name type="scientific">Lasius niger</name>
    <name type="common">Black garden ant</name>
    <dbReference type="NCBI Taxonomy" id="67767"/>
    <lineage>
        <taxon>Eukaryota</taxon>
        <taxon>Metazoa</taxon>
        <taxon>Ecdysozoa</taxon>
        <taxon>Arthropoda</taxon>
        <taxon>Hexapoda</taxon>
        <taxon>Insecta</taxon>
        <taxon>Pterygota</taxon>
        <taxon>Neoptera</taxon>
        <taxon>Endopterygota</taxon>
        <taxon>Hymenoptera</taxon>
        <taxon>Apocrita</taxon>
        <taxon>Aculeata</taxon>
        <taxon>Formicoidea</taxon>
        <taxon>Formicidae</taxon>
        <taxon>Formicinae</taxon>
        <taxon>Lasius</taxon>
        <taxon>Lasius</taxon>
    </lineage>
</organism>
<keyword evidence="2" id="KW-1185">Reference proteome</keyword>
<reference evidence="1 2" key="1">
    <citation type="submission" date="2015-04" db="EMBL/GenBank/DDBJ databases">
        <title>Lasius niger genome sequencing.</title>
        <authorList>
            <person name="Konorov E.A."/>
            <person name="Nikitin M.A."/>
            <person name="Kirill M.V."/>
            <person name="Chang P."/>
        </authorList>
    </citation>
    <scope>NUCLEOTIDE SEQUENCE [LARGE SCALE GENOMIC DNA]</scope>
    <source>
        <tissue evidence="1">Whole</tissue>
    </source>
</reference>
<dbReference type="AlphaFoldDB" id="A0A0J7K0J8"/>
<proteinExistence type="predicted"/>
<comment type="caution">
    <text evidence="1">The sequence shown here is derived from an EMBL/GenBank/DDBJ whole genome shotgun (WGS) entry which is preliminary data.</text>
</comment>
<name>A0A0J7K0J8_LASNI</name>
<dbReference type="PaxDb" id="67767-A0A0J7K0J8"/>
<accession>A0A0J7K0J8</accession>
<evidence type="ECO:0000313" key="1">
    <source>
        <dbReference type="EMBL" id="KMQ83829.1"/>
    </source>
</evidence>
<evidence type="ECO:0000313" key="2">
    <source>
        <dbReference type="Proteomes" id="UP000036403"/>
    </source>
</evidence>